<organism evidence="8 9">
    <name type="scientific">Actinacidiphila guanduensis</name>
    <dbReference type="NCBI Taxonomy" id="310781"/>
    <lineage>
        <taxon>Bacteria</taxon>
        <taxon>Bacillati</taxon>
        <taxon>Actinomycetota</taxon>
        <taxon>Actinomycetes</taxon>
        <taxon>Kitasatosporales</taxon>
        <taxon>Streptomycetaceae</taxon>
        <taxon>Actinacidiphila</taxon>
    </lineage>
</organism>
<sequence>MGAVYRFLLTPRWLAVSLLALLAVPVCVFMGSWQLSRFEWRVNEHRTAAQDQRKVAEAPPVPLAKVLPDPRADVQDDDANRIVSATGSYDTAHQLLVPGRTLDDRNGYYVLTPLRLSGGAALPVVRGWLPGSASAAQHRGTVPPAPAGTVTVTGAMQYPETTESPDVDTSGTLPSGQLGIISGASLVNLLPYPVYNGWITATHPAAPLKAVPPAEAPGSSLDLKAFQNLGYTGQWFVFAGFVVFMWFRFVRREAEARADAALGILPGDPDGPDDGPDTPEAPLTPGPDGAEAPAEHDPTPATQAS</sequence>
<dbReference type="STRING" id="310781.SAMN05216259_102411"/>
<keyword evidence="4 6" id="KW-1133">Transmembrane helix</keyword>
<gene>
    <name evidence="8" type="ORF">SAMN05216259_102411</name>
</gene>
<evidence type="ECO:0000256" key="1">
    <source>
        <dbReference type="ARBA" id="ARBA00004370"/>
    </source>
</evidence>
<evidence type="ECO:0000313" key="8">
    <source>
        <dbReference type="EMBL" id="SDN03927.1"/>
    </source>
</evidence>
<dbReference type="Proteomes" id="UP000199341">
    <property type="component" value="Unassembled WGS sequence"/>
</dbReference>
<dbReference type="AlphaFoldDB" id="A0A1G9Y4H4"/>
<dbReference type="CDD" id="cd06662">
    <property type="entry name" value="SURF1"/>
    <property type="match status" value="1"/>
</dbReference>
<protein>
    <recommendedName>
        <fullName evidence="6">SURF1-like protein</fullName>
    </recommendedName>
</protein>
<keyword evidence="9" id="KW-1185">Reference proteome</keyword>
<reference evidence="8 9" key="1">
    <citation type="submission" date="2016-10" db="EMBL/GenBank/DDBJ databases">
        <authorList>
            <person name="de Groot N.N."/>
        </authorList>
    </citation>
    <scope>NUCLEOTIDE SEQUENCE [LARGE SCALE GENOMIC DNA]</scope>
    <source>
        <strain evidence="8 9">CGMCC 4.2022</strain>
    </source>
</reference>
<comment type="similarity">
    <text evidence="2 6">Belongs to the SURF1 family.</text>
</comment>
<dbReference type="InterPro" id="IPR045214">
    <property type="entry name" value="Surf1/Surf4"/>
</dbReference>
<dbReference type="GO" id="GO:0005886">
    <property type="term" value="C:plasma membrane"/>
    <property type="evidence" value="ECO:0007669"/>
    <property type="project" value="UniProtKB-SubCell"/>
</dbReference>
<feature type="region of interest" description="Disordered" evidence="7">
    <location>
        <begin position="262"/>
        <end position="305"/>
    </location>
</feature>
<accession>A0A1G9Y4H4</accession>
<dbReference type="PANTHER" id="PTHR23427:SF2">
    <property type="entry name" value="SURFEIT LOCUS PROTEIN 1"/>
    <property type="match status" value="1"/>
</dbReference>
<evidence type="ECO:0000256" key="7">
    <source>
        <dbReference type="SAM" id="MobiDB-lite"/>
    </source>
</evidence>
<dbReference type="EMBL" id="FNIE01000002">
    <property type="protein sequence ID" value="SDN03927.1"/>
    <property type="molecule type" value="Genomic_DNA"/>
</dbReference>
<evidence type="ECO:0000256" key="5">
    <source>
        <dbReference type="ARBA" id="ARBA00023136"/>
    </source>
</evidence>
<proteinExistence type="inferred from homology"/>
<dbReference type="PROSITE" id="PS50895">
    <property type="entry name" value="SURF1"/>
    <property type="match status" value="1"/>
</dbReference>
<keyword evidence="5 6" id="KW-0472">Membrane</keyword>
<evidence type="ECO:0000256" key="3">
    <source>
        <dbReference type="ARBA" id="ARBA00022692"/>
    </source>
</evidence>
<dbReference type="InterPro" id="IPR002994">
    <property type="entry name" value="Surf1/Shy1"/>
</dbReference>
<evidence type="ECO:0000313" key="9">
    <source>
        <dbReference type="Proteomes" id="UP000199341"/>
    </source>
</evidence>
<feature type="transmembrane region" description="Helical" evidence="6">
    <location>
        <begin position="12"/>
        <end position="33"/>
    </location>
</feature>
<feature type="transmembrane region" description="Helical" evidence="6">
    <location>
        <begin position="229"/>
        <end position="247"/>
    </location>
</feature>
<dbReference type="Pfam" id="PF02104">
    <property type="entry name" value="SURF1"/>
    <property type="match status" value="1"/>
</dbReference>
<comment type="subcellular location">
    <subcellularLocation>
        <location evidence="6">Cell membrane</location>
        <topology evidence="6">Multi-pass membrane protein</topology>
    </subcellularLocation>
    <subcellularLocation>
        <location evidence="1">Membrane</location>
    </subcellularLocation>
</comment>
<keyword evidence="3 6" id="KW-0812">Transmembrane</keyword>
<keyword evidence="6" id="KW-1003">Cell membrane</keyword>
<evidence type="ECO:0000256" key="2">
    <source>
        <dbReference type="ARBA" id="ARBA00007165"/>
    </source>
</evidence>
<evidence type="ECO:0000256" key="4">
    <source>
        <dbReference type="ARBA" id="ARBA00022989"/>
    </source>
</evidence>
<dbReference type="PANTHER" id="PTHR23427">
    <property type="entry name" value="SURFEIT LOCUS PROTEIN"/>
    <property type="match status" value="1"/>
</dbReference>
<name>A0A1G9Y4H4_9ACTN</name>
<evidence type="ECO:0000256" key="6">
    <source>
        <dbReference type="RuleBase" id="RU363076"/>
    </source>
</evidence>